<reference evidence="2 3" key="1">
    <citation type="journal article" date="2020" name="Nature">
        <title>Six reference-quality genomes reveal evolution of bat adaptations.</title>
        <authorList>
            <person name="Jebb D."/>
            <person name="Huang Z."/>
            <person name="Pippel M."/>
            <person name="Hughes G.M."/>
            <person name="Lavrichenko K."/>
            <person name="Devanna P."/>
            <person name="Winkler S."/>
            <person name="Jermiin L.S."/>
            <person name="Skirmuntt E.C."/>
            <person name="Katzourakis A."/>
            <person name="Burkitt-Gray L."/>
            <person name="Ray D.A."/>
            <person name="Sullivan K.A.M."/>
            <person name="Roscito J.G."/>
            <person name="Kirilenko B.M."/>
            <person name="Davalos L.M."/>
            <person name="Corthals A.P."/>
            <person name="Power M.L."/>
            <person name="Jones G."/>
            <person name="Ransome R.D."/>
            <person name="Dechmann D.K.N."/>
            <person name="Locatelli A.G."/>
            <person name="Puechmaille S.J."/>
            <person name="Fedrigo O."/>
            <person name="Jarvis E.D."/>
            <person name="Hiller M."/>
            <person name="Vernes S.C."/>
            <person name="Myers E.W."/>
            <person name="Teeling E.C."/>
        </authorList>
    </citation>
    <scope>NUCLEOTIDE SEQUENCE [LARGE SCALE GENOMIC DNA]</scope>
    <source>
        <strain evidence="2">MPipKuh1</strain>
        <tissue evidence="2">Flight muscle</tissue>
    </source>
</reference>
<keyword evidence="3" id="KW-1185">Reference proteome</keyword>
<name>A0A7J7QU60_PIPKU</name>
<proteinExistence type="predicted"/>
<comment type="caution">
    <text evidence="2">The sequence shown here is derived from an EMBL/GenBank/DDBJ whole genome shotgun (WGS) entry which is preliminary data.</text>
</comment>
<protein>
    <submittedName>
        <fullName evidence="2">Uncharacterized protein</fullName>
    </submittedName>
</protein>
<organism evidence="2 3">
    <name type="scientific">Pipistrellus kuhlii</name>
    <name type="common">Kuhl's pipistrelle</name>
    <dbReference type="NCBI Taxonomy" id="59472"/>
    <lineage>
        <taxon>Eukaryota</taxon>
        <taxon>Metazoa</taxon>
        <taxon>Chordata</taxon>
        <taxon>Craniata</taxon>
        <taxon>Vertebrata</taxon>
        <taxon>Euteleostomi</taxon>
        <taxon>Mammalia</taxon>
        <taxon>Eutheria</taxon>
        <taxon>Laurasiatheria</taxon>
        <taxon>Chiroptera</taxon>
        <taxon>Yangochiroptera</taxon>
        <taxon>Vespertilionidae</taxon>
        <taxon>Pipistrellus</taxon>
    </lineage>
</organism>
<sequence length="133" mass="14734">MGLDWGKEFQAEGTANAKVLGYNCAWQILRGPGARERRKVATAKAWLHATCGPPRKCLVFLREKFASLPCTSDYRPHREESPHEKEGKKNDKGNQLNNMCSVHTGSTCVCVCVAIESTPNCGQRRPSVYGLIL</sequence>
<feature type="region of interest" description="Disordered" evidence="1">
    <location>
        <begin position="71"/>
        <end position="95"/>
    </location>
</feature>
<evidence type="ECO:0000313" key="3">
    <source>
        <dbReference type="Proteomes" id="UP000558488"/>
    </source>
</evidence>
<dbReference type="AlphaFoldDB" id="A0A7J7QU60"/>
<gene>
    <name evidence="2" type="ORF">mPipKuh1_008456</name>
</gene>
<evidence type="ECO:0000313" key="2">
    <source>
        <dbReference type="EMBL" id="KAF6267430.1"/>
    </source>
</evidence>
<evidence type="ECO:0000256" key="1">
    <source>
        <dbReference type="SAM" id="MobiDB-lite"/>
    </source>
</evidence>
<feature type="compositionally biased region" description="Basic and acidic residues" evidence="1">
    <location>
        <begin position="74"/>
        <end position="92"/>
    </location>
</feature>
<accession>A0A7J7QU60</accession>
<dbReference type="Proteomes" id="UP000558488">
    <property type="component" value="Unassembled WGS sequence"/>
</dbReference>
<dbReference type="EMBL" id="JACAGB010000145">
    <property type="protein sequence ID" value="KAF6267430.1"/>
    <property type="molecule type" value="Genomic_DNA"/>
</dbReference>